<feature type="transmembrane region" description="Helical" evidence="2">
    <location>
        <begin position="98"/>
        <end position="117"/>
    </location>
</feature>
<feature type="transmembrane region" description="Helical" evidence="2">
    <location>
        <begin position="63"/>
        <end position="86"/>
    </location>
</feature>
<reference evidence="3" key="1">
    <citation type="journal article" date="2014" name="Int. J. Syst. Evol. Microbiol.">
        <title>Complete genome sequence of Corynebacterium casei LMG S-19264T (=DSM 44701T), isolated from a smear-ripened cheese.</title>
        <authorList>
            <consortium name="US DOE Joint Genome Institute (JGI-PGF)"/>
            <person name="Walter F."/>
            <person name="Albersmeier A."/>
            <person name="Kalinowski J."/>
            <person name="Ruckert C."/>
        </authorList>
    </citation>
    <scope>NUCLEOTIDE SEQUENCE</scope>
    <source>
        <strain evidence="3">CGMCC 1.16067</strain>
    </source>
</reference>
<keyword evidence="2" id="KW-0812">Transmembrane</keyword>
<feature type="transmembrane region" description="Helical" evidence="2">
    <location>
        <begin position="123"/>
        <end position="142"/>
    </location>
</feature>
<evidence type="ECO:0000256" key="1">
    <source>
        <dbReference type="SAM" id="MobiDB-lite"/>
    </source>
</evidence>
<dbReference type="AlphaFoldDB" id="A0A917EZY2"/>
<protein>
    <submittedName>
        <fullName evidence="3">Uncharacterized protein</fullName>
    </submittedName>
</protein>
<dbReference type="Proteomes" id="UP000649179">
    <property type="component" value="Unassembled WGS sequence"/>
</dbReference>
<accession>A0A917EZY2</accession>
<comment type="caution">
    <text evidence="3">The sequence shown here is derived from an EMBL/GenBank/DDBJ whole genome shotgun (WGS) entry which is preliminary data.</text>
</comment>
<name>A0A917EZY2_9ACTN</name>
<dbReference type="EMBL" id="BMKQ01000001">
    <property type="protein sequence ID" value="GGF38278.1"/>
    <property type="molecule type" value="Genomic_DNA"/>
</dbReference>
<keyword evidence="4" id="KW-1185">Reference proteome</keyword>
<evidence type="ECO:0000313" key="3">
    <source>
        <dbReference type="EMBL" id="GGF38278.1"/>
    </source>
</evidence>
<organism evidence="3 4">
    <name type="scientific">Marmoricola endophyticus</name>
    <dbReference type="NCBI Taxonomy" id="2040280"/>
    <lineage>
        <taxon>Bacteria</taxon>
        <taxon>Bacillati</taxon>
        <taxon>Actinomycetota</taxon>
        <taxon>Actinomycetes</taxon>
        <taxon>Propionibacteriales</taxon>
        <taxon>Nocardioidaceae</taxon>
        <taxon>Marmoricola</taxon>
    </lineage>
</organism>
<feature type="region of interest" description="Disordered" evidence="1">
    <location>
        <begin position="21"/>
        <end position="50"/>
    </location>
</feature>
<sequence length="143" mass="15735">MTPRDRHLMDPAVLRANYERAERAREQARREGRPVSTRGETVYVTDRPPSDRPGMALETVRRIVIAALVVTTLVHLTGGFVVAGLVADDRPARIGLEVMASVTGVLTVVSALLVFRYDLRSRAALWLPLGLVPGLLGLWLTLQ</sequence>
<feature type="compositionally biased region" description="Basic and acidic residues" evidence="1">
    <location>
        <begin position="21"/>
        <end position="33"/>
    </location>
</feature>
<keyword evidence="2" id="KW-0472">Membrane</keyword>
<evidence type="ECO:0000256" key="2">
    <source>
        <dbReference type="SAM" id="Phobius"/>
    </source>
</evidence>
<reference evidence="3" key="2">
    <citation type="submission" date="2020-09" db="EMBL/GenBank/DDBJ databases">
        <authorList>
            <person name="Sun Q."/>
            <person name="Zhou Y."/>
        </authorList>
    </citation>
    <scope>NUCLEOTIDE SEQUENCE</scope>
    <source>
        <strain evidence="3">CGMCC 1.16067</strain>
    </source>
</reference>
<dbReference type="RefSeq" id="WP_188778750.1">
    <property type="nucleotide sequence ID" value="NZ_BMKQ01000001.1"/>
</dbReference>
<gene>
    <name evidence="3" type="ORF">GCM10011519_09820</name>
</gene>
<proteinExistence type="predicted"/>
<keyword evidence="2" id="KW-1133">Transmembrane helix</keyword>
<evidence type="ECO:0000313" key="4">
    <source>
        <dbReference type="Proteomes" id="UP000649179"/>
    </source>
</evidence>